<dbReference type="EMBL" id="CAJNOR010006468">
    <property type="protein sequence ID" value="CAF1596107.1"/>
    <property type="molecule type" value="Genomic_DNA"/>
</dbReference>
<gene>
    <name evidence="2" type="ORF">XAT740_LOCUS47121</name>
</gene>
<comment type="caution">
    <text evidence="2">The sequence shown here is derived from an EMBL/GenBank/DDBJ whole genome shotgun (WGS) entry which is preliminary data.</text>
</comment>
<dbReference type="Proteomes" id="UP000663828">
    <property type="component" value="Unassembled WGS sequence"/>
</dbReference>
<keyword evidence="3" id="KW-1185">Reference proteome</keyword>
<evidence type="ECO:0000313" key="3">
    <source>
        <dbReference type="Proteomes" id="UP000663828"/>
    </source>
</evidence>
<evidence type="ECO:0000259" key="1">
    <source>
        <dbReference type="Pfam" id="PF26215"/>
    </source>
</evidence>
<sequence length="124" mass="14345">MDDIICTSNESFAKINRMLDEVNLFHPNIKLVRQIGSSASFLHAQIENRNRILPTSDHHKEAVEPYVIPFTSDHPKHVFMSIINTVLIRAIRYSSTLSTFQSERRSIKLMLLYNGLDKRTEFAI</sequence>
<dbReference type="Pfam" id="PF26215">
    <property type="entry name" value="HTH_animal"/>
    <property type="match status" value="1"/>
</dbReference>
<feature type="domain" description="Helix-turn-helix" evidence="1">
    <location>
        <begin position="66"/>
        <end position="115"/>
    </location>
</feature>
<name>A0A816AD55_ADIRI</name>
<dbReference type="AlphaFoldDB" id="A0A816AD55"/>
<protein>
    <recommendedName>
        <fullName evidence="1">Helix-turn-helix domain-containing protein</fullName>
    </recommendedName>
</protein>
<organism evidence="2 3">
    <name type="scientific">Adineta ricciae</name>
    <name type="common">Rotifer</name>
    <dbReference type="NCBI Taxonomy" id="249248"/>
    <lineage>
        <taxon>Eukaryota</taxon>
        <taxon>Metazoa</taxon>
        <taxon>Spiralia</taxon>
        <taxon>Gnathifera</taxon>
        <taxon>Rotifera</taxon>
        <taxon>Eurotatoria</taxon>
        <taxon>Bdelloidea</taxon>
        <taxon>Adinetida</taxon>
        <taxon>Adinetidae</taxon>
        <taxon>Adineta</taxon>
    </lineage>
</organism>
<dbReference type="InterPro" id="IPR058912">
    <property type="entry name" value="HTH_animal"/>
</dbReference>
<reference evidence="2" key="1">
    <citation type="submission" date="2021-02" db="EMBL/GenBank/DDBJ databases">
        <authorList>
            <person name="Nowell W R."/>
        </authorList>
    </citation>
    <scope>NUCLEOTIDE SEQUENCE</scope>
</reference>
<accession>A0A816AD55</accession>
<proteinExistence type="predicted"/>
<evidence type="ECO:0000313" key="2">
    <source>
        <dbReference type="EMBL" id="CAF1596107.1"/>
    </source>
</evidence>